<keyword evidence="4" id="KW-1185">Reference proteome</keyword>
<feature type="chain" id="PRO_5016437012" evidence="2">
    <location>
        <begin position="24"/>
        <end position="196"/>
    </location>
</feature>
<feature type="signal peptide" evidence="2">
    <location>
        <begin position="1"/>
        <end position="23"/>
    </location>
</feature>
<evidence type="ECO:0000313" key="4">
    <source>
        <dbReference type="Proteomes" id="UP000245396"/>
    </source>
</evidence>
<comment type="caution">
    <text evidence="3">The sequence shown here is derived from an EMBL/GenBank/DDBJ whole genome shotgun (WGS) entry which is preliminary data.</text>
</comment>
<organism evidence="3 4">
    <name type="scientific">Pseudaminobacter salicylatoxidans</name>
    <dbReference type="NCBI Taxonomy" id="93369"/>
    <lineage>
        <taxon>Bacteria</taxon>
        <taxon>Pseudomonadati</taxon>
        <taxon>Pseudomonadota</taxon>
        <taxon>Alphaproteobacteria</taxon>
        <taxon>Hyphomicrobiales</taxon>
        <taxon>Phyllobacteriaceae</taxon>
        <taxon>Pseudaminobacter</taxon>
    </lineage>
</organism>
<keyword evidence="2" id="KW-0732">Signal</keyword>
<dbReference type="RefSeq" id="WP_109611544.1">
    <property type="nucleotide sequence ID" value="NZ_QGGG01000001.1"/>
</dbReference>
<feature type="compositionally biased region" description="Basic and acidic residues" evidence="1">
    <location>
        <begin position="108"/>
        <end position="121"/>
    </location>
</feature>
<feature type="region of interest" description="Disordered" evidence="1">
    <location>
        <begin position="23"/>
        <end position="121"/>
    </location>
</feature>
<proteinExistence type="predicted"/>
<evidence type="ECO:0000313" key="3">
    <source>
        <dbReference type="EMBL" id="PWJ86605.1"/>
    </source>
</evidence>
<dbReference type="OrthoDB" id="102964at2"/>
<feature type="compositionally biased region" description="Basic and acidic residues" evidence="1">
    <location>
        <begin position="72"/>
        <end position="101"/>
    </location>
</feature>
<evidence type="ECO:0000256" key="2">
    <source>
        <dbReference type="SAM" id="SignalP"/>
    </source>
</evidence>
<evidence type="ECO:0000256" key="1">
    <source>
        <dbReference type="SAM" id="MobiDB-lite"/>
    </source>
</evidence>
<dbReference type="AlphaFoldDB" id="A0A316C9W5"/>
<gene>
    <name evidence="3" type="ORF">C7441_101486</name>
</gene>
<sequence>MRQILIKSAIVLAIGIAPGLAAAQTEAPIKKPPEQSGGKGDGEYGKGGMKKEGAEGGTMKMEEKGGQPMEKPPMKSEGKEAEKPKAQSKEQGKATSKKTEEQSGSQGKRAEKGHVSEEQRGELRKALREGHVEPAPNINFSVDLGVRVPREVHLYRLPPRIVEIVPEYEGYEYFVLADGRIIIVDPETLEIVLILA</sequence>
<dbReference type="Proteomes" id="UP000245396">
    <property type="component" value="Unassembled WGS sequence"/>
</dbReference>
<dbReference type="Gene3D" id="3.10.450.160">
    <property type="entry name" value="inner membrane protein cigr"/>
    <property type="match status" value="1"/>
</dbReference>
<dbReference type="Pfam" id="PF06823">
    <property type="entry name" value="DUF1236"/>
    <property type="match status" value="1"/>
</dbReference>
<dbReference type="EMBL" id="QGGG01000001">
    <property type="protein sequence ID" value="PWJ86605.1"/>
    <property type="molecule type" value="Genomic_DNA"/>
</dbReference>
<reference evidence="3 4" key="1">
    <citation type="submission" date="2018-05" db="EMBL/GenBank/DDBJ databases">
        <title>Genomic Encyclopedia of Type Strains, Phase IV (KMG-IV): sequencing the most valuable type-strain genomes for metagenomic binning, comparative biology and taxonomic classification.</title>
        <authorList>
            <person name="Goeker M."/>
        </authorList>
    </citation>
    <scope>NUCLEOTIDE SEQUENCE [LARGE SCALE GENOMIC DNA]</scope>
    <source>
        <strain evidence="3 4">DSM 6986</strain>
    </source>
</reference>
<protein>
    <submittedName>
        <fullName evidence="3">Uncharacterized protein DUF1236</fullName>
    </submittedName>
</protein>
<name>A0A316C9W5_PSESE</name>
<accession>A0A316C9W5</accession>
<feature type="compositionally biased region" description="Basic and acidic residues" evidence="1">
    <location>
        <begin position="40"/>
        <end position="65"/>
    </location>
</feature>
<dbReference type="InterPro" id="IPR009642">
    <property type="entry name" value="DUF1236"/>
</dbReference>